<name>A0A0G4G7R3_VITBC</name>
<evidence type="ECO:0000313" key="4">
    <source>
        <dbReference type="EMBL" id="CEM24455.1"/>
    </source>
</evidence>
<keyword evidence="5" id="KW-1185">Reference proteome</keyword>
<dbReference type="EMBL" id="CDMY01000581">
    <property type="protein sequence ID" value="CEM24455.1"/>
    <property type="molecule type" value="Genomic_DNA"/>
</dbReference>
<dbReference type="NCBIfam" id="TIGR03317">
    <property type="entry name" value="ygfZ_signature"/>
    <property type="match status" value="1"/>
</dbReference>
<dbReference type="VEuPathDB" id="CryptoDB:Vbra_3202"/>
<dbReference type="InterPro" id="IPR027266">
    <property type="entry name" value="TrmE/GcvT-like"/>
</dbReference>
<dbReference type="GO" id="GO:0005759">
    <property type="term" value="C:mitochondrial matrix"/>
    <property type="evidence" value="ECO:0007669"/>
    <property type="project" value="TreeGrafter"/>
</dbReference>
<keyword evidence="2" id="KW-0809">Transit peptide</keyword>
<dbReference type="GO" id="GO:0016226">
    <property type="term" value="P:iron-sulfur cluster assembly"/>
    <property type="evidence" value="ECO:0007669"/>
    <property type="project" value="TreeGrafter"/>
</dbReference>
<comment type="subcellular location">
    <subcellularLocation>
        <location evidence="1">Mitochondrion</location>
    </subcellularLocation>
</comment>
<dbReference type="OrthoDB" id="191995at2759"/>
<evidence type="ECO:0000256" key="3">
    <source>
        <dbReference type="ARBA" id="ARBA00023128"/>
    </source>
</evidence>
<keyword evidence="3" id="KW-0496">Mitochondrion</keyword>
<dbReference type="Gene3D" id="3.30.1360.120">
    <property type="entry name" value="Probable tRNA modification gtpase trme, domain 1"/>
    <property type="match status" value="2"/>
</dbReference>
<dbReference type="PANTHER" id="PTHR22602:SF0">
    <property type="entry name" value="TRANSFERASE CAF17, MITOCHONDRIAL-RELATED"/>
    <property type="match status" value="1"/>
</dbReference>
<evidence type="ECO:0000256" key="1">
    <source>
        <dbReference type="ARBA" id="ARBA00004173"/>
    </source>
</evidence>
<gene>
    <name evidence="4" type="ORF">Vbra_3202</name>
</gene>
<sequence>MNPGMTRAVQHLDRLTSRAVFAIGGKDAPKFVQGLVAQDIHSIVPPCQWHFGLTKGHPVFHGWPPTIQPLCPAVAMPAVFLSAKGRVLCDSLIFNIQKPCSDGEPSFLLDCHKGVANSLFGLLKRHRLRAEISLEEASSDFVVFQLSPPLVPPIDSSPTPPLFTPPLPSPDTPLATSAFPPYPYAQKWLATQGSWADHHNSSSSEESEDANMRAVKPLQQHLEALLMDLAKDLGGEKGQEGADYGSMYYGVDPRYWRLGFRLLGRKDHYATKRAMQALEREGRSAGGDDRFSMRRLLMGVPEGPEELPTNQTLPLNANLDGIGGISYTKGCYMGQELTTRTYRTGVIRKRLFILIRPHKRHRSYLDKWPHNAPLPAEVANLTDKTLALELLRRTVADHMCEECADDDESLHANHAEKRRVMMRCGGDEGRCGGDEAIGELIDTRGNLGLALMYPTPRMKTKALKTAEDMHRYVEELHACRVVIEGSDSSVMVRAPPYFYDGRSAELMEWRQQTE</sequence>
<dbReference type="InterPro" id="IPR017703">
    <property type="entry name" value="YgfZ/GCV_T_CS"/>
</dbReference>
<reference evidence="4 5" key="1">
    <citation type="submission" date="2014-11" db="EMBL/GenBank/DDBJ databases">
        <authorList>
            <person name="Zhu J."/>
            <person name="Qi W."/>
            <person name="Song R."/>
        </authorList>
    </citation>
    <scope>NUCLEOTIDE SEQUENCE [LARGE SCALE GENOMIC DNA]</scope>
</reference>
<dbReference type="Proteomes" id="UP000041254">
    <property type="component" value="Unassembled WGS sequence"/>
</dbReference>
<dbReference type="InterPro" id="IPR045179">
    <property type="entry name" value="YgfZ/GcvT"/>
</dbReference>
<dbReference type="InParanoid" id="A0A0G4G7R3"/>
<protein>
    <recommendedName>
        <fullName evidence="6">Aminomethyltransferase folate-binding domain-containing protein</fullName>
    </recommendedName>
</protein>
<evidence type="ECO:0000256" key="2">
    <source>
        <dbReference type="ARBA" id="ARBA00022946"/>
    </source>
</evidence>
<dbReference type="SUPFAM" id="SSF103025">
    <property type="entry name" value="Folate-binding domain"/>
    <property type="match status" value="1"/>
</dbReference>
<proteinExistence type="predicted"/>
<evidence type="ECO:0000313" key="5">
    <source>
        <dbReference type="Proteomes" id="UP000041254"/>
    </source>
</evidence>
<dbReference type="AlphaFoldDB" id="A0A0G4G7R3"/>
<organism evidence="4 5">
    <name type="scientific">Vitrella brassicaformis (strain CCMP3155)</name>
    <dbReference type="NCBI Taxonomy" id="1169540"/>
    <lineage>
        <taxon>Eukaryota</taxon>
        <taxon>Sar</taxon>
        <taxon>Alveolata</taxon>
        <taxon>Colpodellida</taxon>
        <taxon>Vitrellaceae</taxon>
        <taxon>Vitrella</taxon>
    </lineage>
</organism>
<dbReference type="STRING" id="1169540.A0A0G4G7R3"/>
<accession>A0A0G4G7R3</accession>
<dbReference type="PANTHER" id="PTHR22602">
    <property type="entry name" value="TRANSFERASE CAF17, MITOCHONDRIAL-RELATED"/>
    <property type="match status" value="1"/>
</dbReference>
<evidence type="ECO:0008006" key="6">
    <source>
        <dbReference type="Google" id="ProtNLM"/>
    </source>
</evidence>